<dbReference type="Pfam" id="PF14113">
    <property type="entry name" value="Tae4"/>
    <property type="match status" value="1"/>
</dbReference>
<organism evidence="1 2">
    <name type="scientific">Citrobacter freundii</name>
    <dbReference type="NCBI Taxonomy" id="546"/>
    <lineage>
        <taxon>Bacteria</taxon>
        <taxon>Pseudomonadati</taxon>
        <taxon>Pseudomonadota</taxon>
        <taxon>Gammaproteobacteria</taxon>
        <taxon>Enterobacterales</taxon>
        <taxon>Enterobacteriaceae</taxon>
        <taxon>Citrobacter</taxon>
        <taxon>Citrobacter freundii complex</taxon>
    </lineage>
</organism>
<reference evidence="1" key="1">
    <citation type="submission" date="2024-02" db="EMBL/GenBank/DDBJ databases">
        <authorList>
            <consortium name="Clinical and Environmental Microbiology Branch: Whole genome sequencing antimicrobial resistance pathogens in the healthcare setting"/>
        </authorList>
    </citation>
    <scope>NUCLEOTIDE SEQUENCE</scope>
    <source>
        <strain evidence="1">Whole organism</strain>
    </source>
</reference>
<dbReference type="EMBL" id="ABLGCN030000025">
    <property type="protein sequence ID" value="EMM7460518.1"/>
    <property type="molecule type" value="Genomic_DNA"/>
</dbReference>
<sequence length="186" mass="20542">MGKVHASAGGQKSSLTARRPTWNNVYNGYPKVNGGTSSEGDEYYDTVFTNVFGASYDKTIYFNACGTRVSLALLAGGVRQVGNRGIKITNKNHKFYGKQIEPGAEKLKSILEGKWGKADIVVNFPTNLSDVSSKLDGKKGIYIMIPKSPRDFHASGHATLWTGNRVMADHYYIAEYTAAIYFWELK</sequence>
<dbReference type="Proteomes" id="UP001169574">
    <property type="component" value="Unassembled WGS sequence"/>
</dbReference>
<proteinExistence type="predicted"/>
<protein>
    <submittedName>
        <fullName evidence="1">Uncharacterized protein</fullName>
    </submittedName>
</protein>
<dbReference type="Gene3D" id="3.90.1720.70">
    <property type="match status" value="1"/>
</dbReference>
<comment type="caution">
    <text evidence="1">The sequence shown here is derived from an EMBL/GenBank/DDBJ whole genome shotgun (WGS) entry which is preliminary data.</text>
</comment>
<accession>A0AAN4F1Q6</accession>
<name>A0AAN4F1Q6_CITFR</name>
<dbReference type="RefSeq" id="WP_088903194.1">
    <property type="nucleotide sequence ID" value="NZ_AP028314.1"/>
</dbReference>
<gene>
    <name evidence="1" type="ORF">P7U51_005118</name>
</gene>
<evidence type="ECO:0000313" key="1">
    <source>
        <dbReference type="EMBL" id="EMM7460518.1"/>
    </source>
</evidence>
<evidence type="ECO:0000313" key="2">
    <source>
        <dbReference type="Proteomes" id="UP001169574"/>
    </source>
</evidence>
<dbReference type="AlphaFoldDB" id="A0AAN4F1Q6"/>
<dbReference type="InterPro" id="IPR025562">
    <property type="entry name" value="Tae4"/>
</dbReference>